<sequence length="288" mass="31815">MSAHWRYLDSLPTLPNLFVQAALRRKVTGTELPDIGLRCWTSVDAQKLSQYREVCGFSENSLLPPTYPHVLAFNLQMQLMTAKDFPFPLLGLIHLANRIRIHRPLGSVNKVYIGVKAENLKPHDKGATFDLITQVEDSMGLLWEEESTMLCRDVQLEGAVSSDYEPAALPATEVARWRAPAEIGRRYAKVSGDYNPIHLSGPSAKLFGFPKAIAHGMWLKARTLAFLANHLPASNVDISVQFQKPVRLPSEIVLSASAAGSHGQFRLEGAPGLVHMVGSWQPVTEVAE</sequence>
<dbReference type="PANTHER" id="PTHR43841">
    <property type="entry name" value="3-HYDROXYACYL-THIOESTER DEHYDRATASE HTDX-RELATED"/>
    <property type="match status" value="1"/>
</dbReference>
<evidence type="ECO:0000313" key="3">
    <source>
        <dbReference type="Proteomes" id="UP000195440"/>
    </source>
</evidence>
<evidence type="ECO:0000313" key="2">
    <source>
        <dbReference type="EMBL" id="OUM73583.1"/>
    </source>
</evidence>
<protein>
    <submittedName>
        <fullName evidence="2">Acyl dehydratase</fullName>
    </submittedName>
</protein>
<dbReference type="InterPro" id="IPR002539">
    <property type="entry name" value="MaoC-like_dom"/>
</dbReference>
<proteinExistence type="predicted"/>
<dbReference type="Pfam" id="PF01575">
    <property type="entry name" value="MaoC_dehydratas"/>
    <property type="match status" value="1"/>
</dbReference>
<dbReference type="PRINTS" id="PR01483">
    <property type="entry name" value="FASYNTHASE"/>
</dbReference>
<dbReference type="RefSeq" id="WP_087267749.1">
    <property type="nucleotide sequence ID" value="NZ_JBJGBV010000011.1"/>
</dbReference>
<dbReference type="Gene3D" id="3.10.129.10">
    <property type="entry name" value="Hotdog Thioesterase"/>
    <property type="match status" value="1"/>
</dbReference>
<dbReference type="AlphaFoldDB" id="A0A1Y3P7N3"/>
<dbReference type="PANTHER" id="PTHR43841:SF1">
    <property type="entry name" value="3-HYDROXYACYL-THIOESTER DEHYDRATASE X"/>
    <property type="match status" value="1"/>
</dbReference>
<evidence type="ECO:0000259" key="1">
    <source>
        <dbReference type="Pfam" id="PF01575"/>
    </source>
</evidence>
<dbReference type="EMBL" id="LOHF01000009">
    <property type="protein sequence ID" value="OUM73583.1"/>
    <property type="molecule type" value="Genomic_DNA"/>
</dbReference>
<dbReference type="GO" id="GO:0004312">
    <property type="term" value="F:fatty acid synthase activity"/>
    <property type="evidence" value="ECO:0007669"/>
    <property type="project" value="InterPro"/>
</dbReference>
<gene>
    <name evidence="2" type="ORF">AUC60_13010</name>
</gene>
<dbReference type="GO" id="GO:0006633">
    <property type="term" value="P:fatty acid biosynthetic process"/>
    <property type="evidence" value="ECO:0007669"/>
    <property type="project" value="InterPro"/>
</dbReference>
<name>A0A1Y3P7N3_9PSED</name>
<dbReference type="InterPro" id="IPR003965">
    <property type="entry name" value="Fatty_acid_synthase"/>
</dbReference>
<organism evidence="2 3">
    <name type="scientific">Pseudomonas caspiana</name>
    <dbReference type="NCBI Taxonomy" id="1451454"/>
    <lineage>
        <taxon>Bacteria</taxon>
        <taxon>Pseudomonadati</taxon>
        <taxon>Pseudomonadota</taxon>
        <taxon>Gammaproteobacteria</taxon>
        <taxon>Pseudomonadales</taxon>
        <taxon>Pseudomonadaceae</taxon>
        <taxon>Pseudomonas</taxon>
    </lineage>
</organism>
<accession>A0A1Y3P7N3</accession>
<keyword evidence="3" id="KW-1185">Reference proteome</keyword>
<reference evidence="2 3" key="1">
    <citation type="journal article" date="2017" name="Syst. Appl. Microbiol.">
        <title>Pseudomonas caspiana sp. nov., a citrus pathogen in the Pseudomonas syringae phylogenetic group.</title>
        <authorList>
            <person name="Busquets A."/>
            <person name="Gomila M."/>
            <person name="Beiki F."/>
            <person name="Mulet M."/>
            <person name="Rahimian H."/>
            <person name="Garcia-Valdes E."/>
            <person name="Lalucat J."/>
        </authorList>
    </citation>
    <scope>NUCLEOTIDE SEQUENCE [LARGE SCALE GENOMIC DNA]</scope>
    <source>
        <strain evidence="2 3">FBF102</strain>
    </source>
</reference>
<feature type="domain" description="MaoC-like" evidence="1">
    <location>
        <begin position="180"/>
        <end position="261"/>
    </location>
</feature>
<comment type="caution">
    <text evidence="2">The sequence shown here is derived from an EMBL/GenBank/DDBJ whole genome shotgun (WGS) entry which is preliminary data.</text>
</comment>
<dbReference type="GO" id="GO:0005835">
    <property type="term" value="C:fatty acid synthase complex"/>
    <property type="evidence" value="ECO:0007669"/>
    <property type="project" value="InterPro"/>
</dbReference>
<dbReference type="OrthoDB" id="9774179at2"/>
<dbReference type="SUPFAM" id="SSF54637">
    <property type="entry name" value="Thioesterase/thiol ester dehydrase-isomerase"/>
    <property type="match status" value="2"/>
</dbReference>
<dbReference type="InterPro" id="IPR029069">
    <property type="entry name" value="HotDog_dom_sf"/>
</dbReference>
<dbReference type="Proteomes" id="UP000195440">
    <property type="component" value="Unassembled WGS sequence"/>
</dbReference>